<name>A0A645HEM5_9ZZZZ</name>
<sequence length="45" mass="5045">MQLADAEMVGVHDHHHGRVGHVHTDLDDGGGHQHIELTGSERRHY</sequence>
<evidence type="ECO:0000313" key="2">
    <source>
        <dbReference type="EMBL" id="MPN36996.1"/>
    </source>
</evidence>
<evidence type="ECO:0000256" key="1">
    <source>
        <dbReference type="SAM" id="MobiDB-lite"/>
    </source>
</evidence>
<feature type="compositionally biased region" description="Basic and acidic residues" evidence="1">
    <location>
        <begin position="22"/>
        <end position="45"/>
    </location>
</feature>
<organism evidence="2">
    <name type="scientific">bioreactor metagenome</name>
    <dbReference type="NCBI Taxonomy" id="1076179"/>
    <lineage>
        <taxon>unclassified sequences</taxon>
        <taxon>metagenomes</taxon>
        <taxon>ecological metagenomes</taxon>
    </lineage>
</organism>
<gene>
    <name evidence="2" type="ORF">SDC9_184508</name>
</gene>
<comment type="caution">
    <text evidence="2">The sequence shown here is derived from an EMBL/GenBank/DDBJ whole genome shotgun (WGS) entry which is preliminary data.</text>
</comment>
<dbReference type="EMBL" id="VSSQ01091440">
    <property type="protein sequence ID" value="MPN36996.1"/>
    <property type="molecule type" value="Genomic_DNA"/>
</dbReference>
<proteinExistence type="predicted"/>
<feature type="region of interest" description="Disordered" evidence="1">
    <location>
        <begin position="1"/>
        <end position="45"/>
    </location>
</feature>
<reference evidence="2" key="1">
    <citation type="submission" date="2019-08" db="EMBL/GenBank/DDBJ databases">
        <authorList>
            <person name="Kucharzyk K."/>
            <person name="Murdoch R.W."/>
            <person name="Higgins S."/>
            <person name="Loffler F."/>
        </authorList>
    </citation>
    <scope>NUCLEOTIDE SEQUENCE</scope>
</reference>
<dbReference type="AlphaFoldDB" id="A0A645HEM5"/>
<accession>A0A645HEM5</accession>
<protein>
    <submittedName>
        <fullName evidence="2">Uncharacterized protein</fullName>
    </submittedName>
</protein>